<dbReference type="PANTHER" id="PTHR43519">
    <property type="entry name" value="ATP-DEPENDENT RNA HELICASE HRPB"/>
    <property type="match status" value="1"/>
</dbReference>
<dbReference type="InterPro" id="IPR056329">
    <property type="entry name" value="CON_HrpB"/>
</dbReference>
<evidence type="ECO:0000256" key="3">
    <source>
        <dbReference type="ARBA" id="ARBA00022806"/>
    </source>
</evidence>
<dbReference type="CDD" id="cd17990">
    <property type="entry name" value="DEXHc_HrpB"/>
    <property type="match status" value="1"/>
</dbReference>
<proteinExistence type="predicted"/>
<protein>
    <submittedName>
        <fullName evidence="7">ATP-dependent helicase HrpB</fullName>
    </submittedName>
</protein>
<evidence type="ECO:0000313" key="7">
    <source>
        <dbReference type="EMBL" id="RZS97578.1"/>
    </source>
</evidence>
<dbReference type="InterPro" id="IPR007502">
    <property type="entry name" value="Helicase-assoc_dom"/>
</dbReference>
<dbReference type="Pfam" id="PF00270">
    <property type="entry name" value="DEAD"/>
    <property type="match status" value="1"/>
</dbReference>
<keyword evidence="4" id="KW-0067">ATP-binding</keyword>
<dbReference type="OrthoDB" id="9808833at2"/>
<dbReference type="CDD" id="cd18791">
    <property type="entry name" value="SF2_C_RHA"/>
    <property type="match status" value="1"/>
</dbReference>
<reference evidence="7 8" key="1">
    <citation type="submission" date="2019-02" db="EMBL/GenBank/DDBJ databases">
        <title>Genomic Encyclopedia of Archaeal and Bacterial Type Strains, Phase II (KMG-II): from individual species to whole genera.</title>
        <authorList>
            <person name="Goeker M."/>
        </authorList>
    </citation>
    <scope>NUCLEOTIDE SEQUENCE [LARGE SCALE GENOMIC DNA]</scope>
    <source>
        <strain evidence="7 8">DSM 21411</strain>
    </source>
</reference>
<evidence type="ECO:0000256" key="4">
    <source>
        <dbReference type="ARBA" id="ARBA00022840"/>
    </source>
</evidence>
<dbReference type="InterPro" id="IPR027417">
    <property type="entry name" value="P-loop_NTPase"/>
</dbReference>
<dbReference type="Pfam" id="PF24473">
    <property type="entry name" value="CON_HrpB"/>
    <property type="match status" value="1"/>
</dbReference>
<keyword evidence="2" id="KW-0378">Hydrolase</keyword>
<dbReference type="SMART" id="SM00847">
    <property type="entry name" value="HA2"/>
    <property type="match status" value="1"/>
</dbReference>
<feature type="domain" description="Helicase ATP-binding" evidence="5">
    <location>
        <begin position="38"/>
        <end position="202"/>
    </location>
</feature>
<sequence length="845" mass="94814">MISKGGIFFIFGLKISKNLPAAFQKIDLPIVQVIPEIQSYLRQENTLIVNAPPGAGKSTFLPIALLEEEWLQGKKILMLEPRRLATKSIANRMAELLGEEVGQTVGYRIRFESMVSSETRLEVLTEGILTRIMQQDNALEKVGLVIFDEFHERNIHADLAMALCREVQQVLRPDLRIMVMSATLDMPQLSSLLKAPVVKSEGKVFPVTVHYTGDYDGFLLPEQVASTVWKAAMADKGDILVFLPGQAEIKKTEAILRKKMPDVAIHPLYGQLSPLAQKQAILPNKSGKRKVILSTSISETSLTIEGVTIVVDSGLGRTSKFNPKSGLSSLETVRISRDSADQRTGRAGRLGPGVCYRMWSKATQQGMDEFRTPEIMEADLSFLVLDLLKWGLSDFHELTWLSPPPLGAVMQAMDLLEKIDAVEEGKITAHGIKIHQIPAHPRIAHMLLMAQCNSKIELATDIAALMEERDPLDPTAGTDINLRVEALRRARNENLSIKGLNKIEKVAKQYRKLFQIEADNAVVDPFETGLLIAYAYPERIAHARPGNNARFQLSNGKLAIMDHKDGLAHEPWLAVSHIDAREDLGKIFLASPLNPKDLANKVKEKRQVVWDTKKGGLFAQKNLTIGGIILRSEPLTDLTLKEKNDALLKAVKTEGLKLLDFSESVLQLIYRVTSLRIWNKDASWPEWSIDHLIQNPEEWLLPYLVDIKKNEDFKKLDLSSILLHSLDFSLQETLESLAPEKINVPSGSQIKIQYRSDGDVPVLAVRLQEVFGLLETPKINAGKTPLLLHLLSPGFKPVQVTSDLRSFWEKAYHEVKKELKRRYPKHYWPEDPFKAEAVRGVKRKE</sequence>
<dbReference type="InterPro" id="IPR010225">
    <property type="entry name" value="HrpB"/>
</dbReference>
<dbReference type="NCBIfam" id="TIGR01970">
    <property type="entry name" value="DEAH_box_HrpB"/>
    <property type="match status" value="1"/>
</dbReference>
<organism evidence="7 8">
    <name type="scientific">Cecembia calidifontis</name>
    <dbReference type="NCBI Taxonomy" id="1187080"/>
    <lineage>
        <taxon>Bacteria</taxon>
        <taxon>Pseudomonadati</taxon>
        <taxon>Bacteroidota</taxon>
        <taxon>Cytophagia</taxon>
        <taxon>Cytophagales</taxon>
        <taxon>Cyclobacteriaceae</taxon>
        <taxon>Cecembia</taxon>
    </lineage>
</organism>
<comment type="caution">
    <text evidence="7">The sequence shown here is derived from an EMBL/GenBank/DDBJ whole genome shotgun (WGS) entry which is preliminary data.</text>
</comment>
<dbReference type="InterPro" id="IPR011545">
    <property type="entry name" value="DEAD/DEAH_box_helicase_dom"/>
</dbReference>
<accession>A0A4Q7PCX4</accession>
<evidence type="ECO:0000259" key="6">
    <source>
        <dbReference type="PROSITE" id="PS51194"/>
    </source>
</evidence>
<dbReference type="Gene3D" id="1.20.120.1080">
    <property type="match status" value="1"/>
</dbReference>
<dbReference type="InterPro" id="IPR049614">
    <property type="entry name" value="HrpB_DEXH"/>
</dbReference>
<dbReference type="PIRSF" id="PIRSF005496">
    <property type="entry name" value="ATP_hel_hrpB"/>
    <property type="match status" value="1"/>
</dbReference>
<evidence type="ECO:0000256" key="2">
    <source>
        <dbReference type="ARBA" id="ARBA00022801"/>
    </source>
</evidence>
<name>A0A4Q7PCX4_9BACT</name>
<evidence type="ECO:0000313" key="8">
    <source>
        <dbReference type="Proteomes" id="UP000292209"/>
    </source>
</evidence>
<dbReference type="InterPro" id="IPR001650">
    <property type="entry name" value="Helicase_C-like"/>
</dbReference>
<keyword evidence="3 7" id="KW-0347">Helicase</keyword>
<dbReference type="EMBL" id="SGXG01000001">
    <property type="protein sequence ID" value="RZS97578.1"/>
    <property type="molecule type" value="Genomic_DNA"/>
</dbReference>
<dbReference type="Pfam" id="PF00271">
    <property type="entry name" value="Helicase_C"/>
    <property type="match status" value="1"/>
</dbReference>
<dbReference type="SMART" id="SM00487">
    <property type="entry name" value="DEXDc"/>
    <property type="match status" value="1"/>
</dbReference>
<dbReference type="GO" id="GO:0005524">
    <property type="term" value="F:ATP binding"/>
    <property type="evidence" value="ECO:0007669"/>
    <property type="project" value="UniProtKB-KW"/>
</dbReference>
<dbReference type="InterPro" id="IPR014001">
    <property type="entry name" value="Helicase_ATP-bd"/>
</dbReference>
<dbReference type="Pfam" id="PF08482">
    <property type="entry name" value="HrpB_C"/>
    <property type="match status" value="1"/>
</dbReference>
<dbReference type="PROSITE" id="PS51192">
    <property type="entry name" value="HELICASE_ATP_BIND_1"/>
    <property type="match status" value="1"/>
</dbReference>
<evidence type="ECO:0000259" key="5">
    <source>
        <dbReference type="PROSITE" id="PS51192"/>
    </source>
</evidence>
<dbReference type="AlphaFoldDB" id="A0A4Q7PCX4"/>
<dbReference type="PANTHER" id="PTHR43519:SF1">
    <property type="entry name" value="ATP-DEPENDENT RNA HELICASE HRPB"/>
    <property type="match status" value="1"/>
</dbReference>
<dbReference type="SMART" id="SM00490">
    <property type="entry name" value="HELICc"/>
    <property type="match status" value="1"/>
</dbReference>
<keyword evidence="1" id="KW-0547">Nucleotide-binding</keyword>
<keyword evidence="8" id="KW-1185">Reference proteome</keyword>
<dbReference type="Proteomes" id="UP000292209">
    <property type="component" value="Unassembled WGS sequence"/>
</dbReference>
<dbReference type="GO" id="GO:0016787">
    <property type="term" value="F:hydrolase activity"/>
    <property type="evidence" value="ECO:0007669"/>
    <property type="project" value="UniProtKB-KW"/>
</dbReference>
<dbReference type="InterPro" id="IPR013689">
    <property type="entry name" value="RNA_helicase_ATP-dep_HrpB_C"/>
</dbReference>
<feature type="domain" description="Helicase C-terminal" evidence="6">
    <location>
        <begin position="223"/>
        <end position="391"/>
    </location>
</feature>
<dbReference type="FunFam" id="3.40.50.300:FF:002125">
    <property type="entry name" value="ATP-dependent helicase HrpB"/>
    <property type="match status" value="1"/>
</dbReference>
<gene>
    <name evidence="7" type="ORF">BC751_3193</name>
</gene>
<dbReference type="PROSITE" id="PS51194">
    <property type="entry name" value="HELICASE_CTER"/>
    <property type="match status" value="1"/>
</dbReference>
<dbReference type="SUPFAM" id="SSF52540">
    <property type="entry name" value="P-loop containing nucleoside triphosphate hydrolases"/>
    <property type="match status" value="1"/>
</dbReference>
<dbReference type="GO" id="GO:0004386">
    <property type="term" value="F:helicase activity"/>
    <property type="evidence" value="ECO:0007669"/>
    <property type="project" value="UniProtKB-KW"/>
</dbReference>
<dbReference type="GO" id="GO:0003676">
    <property type="term" value="F:nucleic acid binding"/>
    <property type="evidence" value="ECO:0007669"/>
    <property type="project" value="InterPro"/>
</dbReference>
<dbReference type="Gene3D" id="3.40.50.300">
    <property type="entry name" value="P-loop containing nucleotide triphosphate hydrolases"/>
    <property type="match status" value="2"/>
</dbReference>
<evidence type="ECO:0000256" key="1">
    <source>
        <dbReference type="ARBA" id="ARBA00022741"/>
    </source>
</evidence>